<keyword evidence="7" id="KW-1185">Reference proteome</keyword>
<dbReference type="AlphaFoldDB" id="A0A875RZW5"/>
<dbReference type="GO" id="GO:0000724">
    <property type="term" value="P:double-strand break repair via homologous recombination"/>
    <property type="evidence" value="ECO:0007669"/>
    <property type="project" value="TreeGrafter"/>
</dbReference>
<dbReference type="InterPro" id="IPR027417">
    <property type="entry name" value="P-loop_NTPase"/>
</dbReference>
<dbReference type="GO" id="GO:0030915">
    <property type="term" value="C:Smc5-Smc6 complex"/>
    <property type="evidence" value="ECO:0007669"/>
    <property type="project" value="TreeGrafter"/>
</dbReference>
<evidence type="ECO:0000256" key="3">
    <source>
        <dbReference type="ARBA" id="ARBA00023054"/>
    </source>
</evidence>
<organism evidence="6 7">
    <name type="scientific">Eeniella nana</name>
    <name type="common">Yeast</name>
    <name type="synonym">Brettanomyces nanus</name>
    <dbReference type="NCBI Taxonomy" id="13502"/>
    <lineage>
        <taxon>Eukaryota</taxon>
        <taxon>Fungi</taxon>
        <taxon>Dikarya</taxon>
        <taxon>Ascomycota</taxon>
        <taxon>Saccharomycotina</taxon>
        <taxon>Pichiomycetes</taxon>
        <taxon>Pichiales</taxon>
        <taxon>Pichiaceae</taxon>
        <taxon>Brettanomyces</taxon>
    </lineage>
</organism>
<gene>
    <name evidence="6" type="ORF">FOA43_001527</name>
</gene>
<dbReference type="SUPFAM" id="SSF52540">
    <property type="entry name" value="P-loop containing nucleoside triphosphate hydrolases"/>
    <property type="match status" value="1"/>
</dbReference>
<dbReference type="Pfam" id="PF13476">
    <property type="entry name" value="AAA_23"/>
    <property type="match status" value="1"/>
</dbReference>
<evidence type="ECO:0000259" key="5">
    <source>
        <dbReference type="Pfam" id="PF13476"/>
    </source>
</evidence>
<dbReference type="EMBL" id="CP064812">
    <property type="protein sequence ID" value="QPG74203.1"/>
    <property type="molecule type" value="Genomic_DNA"/>
</dbReference>
<dbReference type="KEGG" id="bnn:FOA43_001527"/>
<dbReference type="InterPro" id="IPR038729">
    <property type="entry name" value="Rad50/SbcC_AAA"/>
</dbReference>
<sequence>MSRTATEAQIDLKDFLPKRLKTRRKVDLSQFQAGSIIRVKLRNFMSYALTEFHFGPKMNLIIGPNGSGKSTFVCAVCIALAGRLEFLGKSSMTLDQFIKIGEKSATIVLELKGDHANDTMLIERQLTLGSKSTWSVDGEQCGETALKKRLQHFNIQLGNLCQFLPQDRVARFASLKPEELLKAIEKIHGDGELLTQHEHLIELYNQRKDTLKTMDELNHRLEGLQEKHETLKQHAEKMKEYQNLENELKRLESARTYASLDTKKTKRKQLHQLYSQKVKQVESYKKEIAPWQESLQNSDQAVLETQKQIDECSHEQEKCMRHVEQGFQKIEQVEKLISKLQDDKAYNSTRLESRIRKLQSLSEEYQSCTDALNGINPLSDDEIKNLKSERQRFHDKQIELSEPIESVTEEISGKRIEISGYAKELNDLRKSLNGTDRLFTLDQRRFHHLIESVKLLRADAPRLHIQCFEPAVVSLRVKDERCAPVLERIIRGTNLSAFTVPNKAEYDKLTRYLYDDHYEQGRGVGVRTLGLHFNMQSYVPREAIIAMGFDGYVTDFIDGPQEVIRMLCENENFHNTPIMFGEFSPSELKKIVDRVSSGQYHFTRIVVGDSIYNFMRSSFGSHQVTTMIRPVPKKSTIFTDSISEDQRVEVEARIGQLNEKIENLKKEMNSLSDDLAVQKSKQTSLDAELTAVRAKISHHSKQQQAKLKYETQILTFKDAMKVEKRAIKRMKRHGNEDEMSQTLNKMHELEKERITILAGIEPEMETVIELDEKTLEYEVKKLQEQNKGTAIEQLSSSITSTLDSMLMEKTDVKKRYIDAKVNYEEALNKYKQELMLYTEEKKQEVREKVEELKSQGLMSEEGVAAEIDRVKSSMKLQRARGGMFSIEMLEENERAIKELEESVPEHEINASKRTEEIDKIVDGWKPKLESIVRIIATDFGENLRHVASGGDVQLDCESENYAEWKLRILVSFRDNEDLVQLNTAQQSGGEKSVTTAVFLNSLQGLTNTPFRIVDEINQGMDSNNERLVHKMIVEKTITTKHASQYFLITPKLLTGLYYSDQMTVHCIFAGRWCPKYENKTEFLEMGVLDKYCE</sequence>
<evidence type="ECO:0000256" key="2">
    <source>
        <dbReference type="ARBA" id="ARBA00018687"/>
    </source>
</evidence>
<feature type="domain" description="Rad50/SbcC-type AAA" evidence="5">
    <location>
        <begin position="38"/>
        <end position="249"/>
    </location>
</feature>
<dbReference type="OrthoDB" id="10254973at2759"/>
<evidence type="ECO:0000256" key="1">
    <source>
        <dbReference type="ARBA" id="ARBA00010171"/>
    </source>
</evidence>
<proteinExistence type="inferred from homology"/>
<feature type="coiled-coil region" evidence="4">
    <location>
        <begin position="207"/>
        <end position="261"/>
    </location>
</feature>
<evidence type="ECO:0000313" key="6">
    <source>
        <dbReference type="EMBL" id="QPG74203.1"/>
    </source>
</evidence>
<dbReference type="PANTHER" id="PTHR45916:SF1">
    <property type="entry name" value="STRUCTURAL MAINTENANCE OF CHROMOSOMES PROTEIN 5"/>
    <property type="match status" value="1"/>
</dbReference>
<comment type="similarity">
    <text evidence="1">Belongs to the SMC family. SMC5 subfamily.</text>
</comment>
<dbReference type="GO" id="GO:0016887">
    <property type="term" value="F:ATP hydrolysis activity"/>
    <property type="evidence" value="ECO:0007669"/>
    <property type="project" value="InterPro"/>
</dbReference>
<evidence type="ECO:0000256" key="4">
    <source>
        <dbReference type="SAM" id="Coils"/>
    </source>
</evidence>
<feature type="coiled-coil region" evidence="4">
    <location>
        <begin position="813"/>
        <end position="855"/>
    </location>
</feature>
<dbReference type="PANTHER" id="PTHR45916">
    <property type="entry name" value="STRUCTURAL MAINTENANCE OF CHROMOSOMES PROTEIN 5"/>
    <property type="match status" value="1"/>
</dbReference>
<dbReference type="Gene3D" id="3.40.50.300">
    <property type="entry name" value="P-loop containing nucleotide triphosphate hydrolases"/>
    <property type="match status" value="2"/>
</dbReference>
<dbReference type="GO" id="GO:0005634">
    <property type="term" value="C:nucleus"/>
    <property type="evidence" value="ECO:0007669"/>
    <property type="project" value="TreeGrafter"/>
</dbReference>
<dbReference type="GO" id="GO:0003697">
    <property type="term" value="F:single-stranded DNA binding"/>
    <property type="evidence" value="ECO:0007669"/>
    <property type="project" value="TreeGrafter"/>
</dbReference>
<dbReference type="Gene3D" id="1.10.287.1490">
    <property type="match status" value="1"/>
</dbReference>
<dbReference type="GeneID" id="62194928"/>
<dbReference type="Proteomes" id="UP000662931">
    <property type="component" value="Chromosome 1"/>
</dbReference>
<dbReference type="RefSeq" id="XP_038777768.1">
    <property type="nucleotide sequence ID" value="XM_038921840.1"/>
</dbReference>
<keyword evidence="3 4" id="KW-0175">Coiled coil</keyword>
<protein>
    <recommendedName>
        <fullName evidence="2">Structural maintenance of chromosomes protein 5</fullName>
    </recommendedName>
</protein>
<evidence type="ECO:0000313" key="7">
    <source>
        <dbReference type="Proteomes" id="UP000662931"/>
    </source>
</evidence>
<name>A0A875RZW5_EENNA</name>
<accession>A0A875RZW5</accession>
<reference evidence="6" key="1">
    <citation type="submission" date="2020-10" db="EMBL/GenBank/DDBJ databases">
        <authorList>
            <person name="Roach M.J.R."/>
        </authorList>
    </citation>
    <scope>NUCLEOTIDE SEQUENCE</scope>
    <source>
        <strain evidence="6">CBS 1945</strain>
    </source>
</reference>
<feature type="coiled-coil region" evidence="4">
    <location>
        <begin position="647"/>
        <end position="681"/>
    </location>
</feature>